<dbReference type="PANTHER" id="PTHR34415:SF1">
    <property type="entry name" value="INTEGRASE CATALYTIC DOMAIN-CONTAINING PROTEIN"/>
    <property type="match status" value="1"/>
</dbReference>
<name>A0ABY7FHP4_MYAAR</name>
<evidence type="ECO:0000313" key="2">
    <source>
        <dbReference type="Proteomes" id="UP001164746"/>
    </source>
</evidence>
<keyword evidence="2" id="KW-1185">Reference proteome</keyword>
<evidence type="ECO:0000313" key="1">
    <source>
        <dbReference type="EMBL" id="WAR21092.1"/>
    </source>
</evidence>
<dbReference type="PANTHER" id="PTHR34415">
    <property type="entry name" value="INTEGRASE CATALYTIC DOMAIN-CONTAINING PROTEIN"/>
    <property type="match status" value="1"/>
</dbReference>
<dbReference type="Proteomes" id="UP001164746">
    <property type="component" value="Chromosome 12"/>
</dbReference>
<protein>
    <submittedName>
        <fullName evidence="1">Uncharacterized protein</fullName>
    </submittedName>
</protein>
<reference evidence="1" key="1">
    <citation type="submission" date="2022-11" db="EMBL/GenBank/DDBJ databases">
        <title>Centuries of genome instability and evolution in soft-shell clam transmissible cancer (bioRxiv).</title>
        <authorList>
            <person name="Hart S.F.M."/>
            <person name="Yonemitsu M.A."/>
            <person name="Giersch R.M."/>
            <person name="Beal B.F."/>
            <person name="Arriagada G."/>
            <person name="Davis B.W."/>
            <person name="Ostrander E.A."/>
            <person name="Goff S.P."/>
            <person name="Metzger M.J."/>
        </authorList>
    </citation>
    <scope>NUCLEOTIDE SEQUENCE</scope>
    <source>
        <strain evidence="1">MELC-2E11</strain>
        <tissue evidence="1">Siphon/mantle</tissue>
    </source>
</reference>
<sequence>MLGNERGKQPRPVTARFSDFKTRETVRKLSYEKREHIKANNLGIGIQFPNEIRESRRKIRPLMRKLQSEGRSVKLVNDKVYVDGQLYRGCPGDAVAVTAYTTTDRGTRKDRQIVVNSLTTCGQNKNRYVLANICCGTMMGHDEEIRYLMQVAGHARLVEKIYPHSTTTNVVASSSKTNEAVLYKKYDGTSKFEWREWKTFLSLQFRALNGIRSYQQFRFTFESPGVIILKKGEDSDETNFCVFRGGKVLRCRPQEVTAADLSRKRKAYLATDVRKYLRAKNKDTMCPLSQE</sequence>
<organism evidence="1 2">
    <name type="scientific">Mya arenaria</name>
    <name type="common">Soft-shell clam</name>
    <dbReference type="NCBI Taxonomy" id="6604"/>
    <lineage>
        <taxon>Eukaryota</taxon>
        <taxon>Metazoa</taxon>
        <taxon>Spiralia</taxon>
        <taxon>Lophotrochozoa</taxon>
        <taxon>Mollusca</taxon>
        <taxon>Bivalvia</taxon>
        <taxon>Autobranchia</taxon>
        <taxon>Heteroconchia</taxon>
        <taxon>Euheterodonta</taxon>
        <taxon>Imparidentia</taxon>
        <taxon>Neoheterodontei</taxon>
        <taxon>Myida</taxon>
        <taxon>Myoidea</taxon>
        <taxon>Myidae</taxon>
        <taxon>Mya</taxon>
    </lineage>
</organism>
<proteinExistence type="predicted"/>
<gene>
    <name evidence="1" type="ORF">MAR_015066</name>
</gene>
<accession>A0ABY7FHP4</accession>
<dbReference type="EMBL" id="CP111023">
    <property type="protein sequence ID" value="WAR21092.1"/>
    <property type="molecule type" value="Genomic_DNA"/>
</dbReference>